<dbReference type="Proteomes" id="UP001291912">
    <property type="component" value="Unassembled WGS sequence"/>
</dbReference>
<dbReference type="Gene3D" id="3.30.200.20">
    <property type="entry name" value="Phosphorylase Kinase, domain 1"/>
    <property type="match status" value="1"/>
</dbReference>
<evidence type="ECO:0000313" key="3">
    <source>
        <dbReference type="Proteomes" id="UP001291912"/>
    </source>
</evidence>
<comment type="similarity">
    <text evidence="1">Belongs to the fructosamine kinase family.</text>
</comment>
<comment type="caution">
    <text evidence="2">The sequence shown here is derived from an EMBL/GenBank/DDBJ whole genome shotgun (WGS) entry which is preliminary data.</text>
</comment>
<dbReference type="Gene3D" id="1.20.1270.240">
    <property type="match status" value="1"/>
</dbReference>
<gene>
    <name evidence="2" type="ORF">R2Q92_07640</name>
</gene>
<organism evidence="2 3">
    <name type="scientific">Microbacterium aquimaris</name>
    <dbReference type="NCBI Taxonomy" id="459816"/>
    <lineage>
        <taxon>Bacteria</taxon>
        <taxon>Bacillati</taxon>
        <taxon>Actinomycetota</taxon>
        <taxon>Actinomycetes</taxon>
        <taxon>Micrococcales</taxon>
        <taxon>Microbacteriaceae</taxon>
        <taxon>Microbacterium</taxon>
    </lineage>
</organism>
<keyword evidence="1 2" id="KW-0418">Kinase</keyword>
<dbReference type="RefSeq" id="WP_194425192.1">
    <property type="nucleotide sequence ID" value="NZ_BAAAPT010000001.1"/>
</dbReference>
<accession>A0ABU5N6L8</accession>
<keyword evidence="1" id="KW-0808">Transferase</keyword>
<dbReference type="SUPFAM" id="SSF56112">
    <property type="entry name" value="Protein kinase-like (PK-like)"/>
    <property type="match status" value="1"/>
</dbReference>
<sequence length="259" mass="27730">MRDVVKEREGAPPRFFQAEAAGLRWLRDAEARGGVRIARVREVTATRIRLERIPSAPADRASARAFGAALAETHAAGATAFGAPPAGWEGPIYIGRLPQASAAEARWGAFYARDRVEAFLRPAVDAGNLAAEHVPIVERACAVIAEGAFDDDDPPARLHGDLWNGNVLFSPDGVVLIDPAAHGGHRETDLAMLELFGFPYLEEVVEGYRITHPLRDGWVQRIPVHQLHPLAVHAVGHGPAYGAALADAARRTVALCGGS</sequence>
<name>A0ABU5N6L8_9MICO</name>
<evidence type="ECO:0000313" key="2">
    <source>
        <dbReference type="EMBL" id="MDZ8161711.1"/>
    </source>
</evidence>
<dbReference type="EMBL" id="JAWJYN010000001">
    <property type="protein sequence ID" value="MDZ8161711.1"/>
    <property type="molecule type" value="Genomic_DNA"/>
</dbReference>
<dbReference type="Pfam" id="PF03881">
    <property type="entry name" value="Fructosamin_kin"/>
    <property type="match status" value="1"/>
</dbReference>
<dbReference type="PANTHER" id="PTHR12149:SF8">
    <property type="entry name" value="PROTEIN-RIBULOSAMINE 3-KINASE"/>
    <property type="match status" value="1"/>
</dbReference>
<protein>
    <submittedName>
        <fullName evidence="2">Fructosamine kinase family protein</fullName>
    </submittedName>
</protein>
<dbReference type="InterPro" id="IPR011009">
    <property type="entry name" value="Kinase-like_dom_sf"/>
</dbReference>
<dbReference type="InterPro" id="IPR016477">
    <property type="entry name" value="Fructo-/Ketosamine-3-kinase"/>
</dbReference>
<reference evidence="2 3" key="1">
    <citation type="submission" date="2023-10" db="EMBL/GenBank/DDBJ databases">
        <title>Microbacterium xanthum sp. nov., isolated from seaweed.</title>
        <authorList>
            <person name="Lee S.D."/>
        </authorList>
    </citation>
    <scope>NUCLEOTIDE SEQUENCE [LARGE SCALE GENOMIC DNA]</scope>
    <source>
        <strain evidence="2 3">KCTC 19124</strain>
    </source>
</reference>
<dbReference type="GO" id="GO:0016301">
    <property type="term" value="F:kinase activity"/>
    <property type="evidence" value="ECO:0007669"/>
    <property type="project" value="UniProtKB-KW"/>
</dbReference>
<dbReference type="PIRSF" id="PIRSF006221">
    <property type="entry name" value="Ketosamine-3-kinase"/>
    <property type="match status" value="1"/>
</dbReference>
<evidence type="ECO:0000256" key="1">
    <source>
        <dbReference type="PIRNR" id="PIRNR006221"/>
    </source>
</evidence>
<dbReference type="Gene3D" id="1.10.510.10">
    <property type="entry name" value="Transferase(Phosphotransferase) domain 1"/>
    <property type="match status" value="1"/>
</dbReference>
<dbReference type="PANTHER" id="PTHR12149">
    <property type="entry name" value="FRUCTOSAMINE 3 KINASE-RELATED PROTEIN"/>
    <property type="match status" value="1"/>
</dbReference>
<keyword evidence="3" id="KW-1185">Reference proteome</keyword>
<proteinExistence type="inferred from homology"/>